<sequence>MSADTTAGRVRSVSPHLRLQQARADVAAPLNSRSPSDNPCWQKWATLMEGKSPGFCKTSAVCRRRVLPHHRLRRHPVSVAPLLG</sequence>
<proteinExistence type="predicted"/>
<organism evidence="1 2">
    <name type="scientific">Exidia glandulosa HHB12029</name>
    <dbReference type="NCBI Taxonomy" id="1314781"/>
    <lineage>
        <taxon>Eukaryota</taxon>
        <taxon>Fungi</taxon>
        <taxon>Dikarya</taxon>
        <taxon>Basidiomycota</taxon>
        <taxon>Agaricomycotina</taxon>
        <taxon>Agaricomycetes</taxon>
        <taxon>Auriculariales</taxon>
        <taxon>Exidiaceae</taxon>
        <taxon>Exidia</taxon>
    </lineage>
</organism>
<dbReference type="AlphaFoldDB" id="A0A165L7R5"/>
<dbReference type="Proteomes" id="UP000077266">
    <property type="component" value="Unassembled WGS sequence"/>
</dbReference>
<name>A0A165L7R5_EXIGL</name>
<gene>
    <name evidence="1" type="ORF">EXIGLDRAFT_730689</name>
</gene>
<accession>A0A165L7R5</accession>
<dbReference type="InParanoid" id="A0A165L7R5"/>
<dbReference type="EMBL" id="KV425930">
    <property type="protein sequence ID" value="KZV97475.1"/>
    <property type="molecule type" value="Genomic_DNA"/>
</dbReference>
<reference evidence="1 2" key="1">
    <citation type="journal article" date="2016" name="Mol. Biol. Evol.">
        <title>Comparative Genomics of Early-Diverging Mushroom-Forming Fungi Provides Insights into the Origins of Lignocellulose Decay Capabilities.</title>
        <authorList>
            <person name="Nagy L.G."/>
            <person name="Riley R."/>
            <person name="Tritt A."/>
            <person name="Adam C."/>
            <person name="Daum C."/>
            <person name="Floudas D."/>
            <person name="Sun H."/>
            <person name="Yadav J.S."/>
            <person name="Pangilinan J."/>
            <person name="Larsson K.H."/>
            <person name="Matsuura K."/>
            <person name="Barry K."/>
            <person name="Labutti K."/>
            <person name="Kuo R."/>
            <person name="Ohm R.A."/>
            <person name="Bhattacharya S.S."/>
            <person name="Shirouzu T."/>
            <person name="Yoshinaga Y."/>
            <person name="Martin F.M."/>
            <person name="Grigoriev I.V."/>
            <person name="Hibbett D.S."/>
        </authorList>
    </citation>
    <scope>NUCLEOTIDE SEQUENCE [LARGE SCALE GENOMIC DNA]</scope>
    <source>
        <strain evidence="1 2">HHB12029</strain>
    </source>
</reference>
<keyword evidence="2" id="KW-1185">Reference proteome</keyword>
<feature type="non-terminal residue" evidence="1">
    <location>
        <position position="84"/>
    </location>
</feature>
<evidence type="ECO:0000313" key="1">
    <source>
        <dbReference type="EMBL" id="KZV97475.1"/>
    </source>
</evidence>
<evidence type="ECO:0000313" key="2">
    <source>
        <dbReference type="Proteomes" id="UP000077266"/>
    </source>
</evidence>
<protein>
    <submittedName>
        <fullName evidence="1">Uncharacterized protein</fullName>
    </submittedName>
</protein>